<dbReference type="EMBL" id="JAGFBS010000048">
    <property type="protein sequence ID" value="KAG6370571.1"/>
    <property type="molecule type" value="Genomic_DNA"/>
</dbReference>
<reference evidence="1" key="1">
    <citation type="submission" date="2021-03" db="EMBL/GenBank/DDBJ databases">
        <title>Evolutionary innovations through gain and loss of genes in the ectomycorrhizal Boletales.</title>
        <authorList>
            <person name="Wu G."/>
            <person name="Miyauchi S."/>
            <person name="Morin E."/>
            <person name="Yang Z.-L."/>
            <person name="Xu J."/>
            <person name="Martin F.M."/>
        </authorList>
    </citation>
    <scope>NUCLEOTIDE SEQUENCE</scope>
    <source>
        <strain evidence="1">BR01</strain>
    </source>
</reference>
<proteinExistence type="predicted"/>
<comment type="caution">
    <text evidence="1">The sequence shown here is derived from an EMBL/GenBank/DDBJ whole genome shotgun (WGS) entry which is preliminary data.</text>
</comment>
<dbReference type="Proteomes" id="UP000683000">
    <property type="component" value="Unassembled WGS sequence"/>
</dbReference>
<evidence type="ECO:0000313" key="2">
    <source>
        <dbReference type="Proteomes" id="UP000683000"/>
    </source>
</evidence>
<evidence type="ECO:0000313" key="1">
    <source>
        <dbReference type="EMBL" id="KAG6370571.1"/>
    </source>
</evidence>
<protein>
    <submittedName>
        <fullName evidence="1">Uncharacterized protein</fullName>
    </submittedName>
</protein>
<keyword evidence="2" id="KW-1185">Reference proteome</keyword>
<accession>A0A8I2YEU1</accession>
<gene>
    <name evidence="1" type="ORF">JVT61DRAFT_11367</name>
</gene>
<sequence>MSTPYHCEHAQDWLPFCYACRSQVNEHYSQSSVTKDETEDTMGNSASLQCADAYMHRYPVHGIIQLTSPTYQRAVLREEEMLFGAASRSVGTPTPSLAQSDITSMTADYGFSTEDVIQGPEVAQSTAHLRVTTVGTFTHSCLATMYCQWRGEANSEPCGAQIACGDVPAHFKNAHGIKELNEDTQIYCWWEGCQKLVKRKFFVRHVRERHLRHVRKRHHSLKLSCRGGQRPRAVGRRQKLNASYLTEDTASPVVQSSCTSVGTDTE</sequence>
<organism evidence="1 2">
    <name type="scientific">Boletus reticuloceps</name>
    <dbReference type="NCBI Taxonomy" id="495285"/>
    <lineage>
        <taxon>Eukaryota</taxon>
        <taxon>Fungi</taxon>
        <taxon>Dikarya</taxon>
        <taxon>Basidiomycota</taxon>
        <taxon>Agaricomycotina</taxon>
        <taxon>Agaricomycetes</taxon>
        <taxon>Agaricomycetidae</taxon>
        <taxon>Boletales</taxon>
        <taxon>Boletineae</taxon>
        <taxon>Boletaceae</taxon>
        <taxon>Boletoideae</taxon>
        <taxon>Boletus</taxon>
    </lineage>
</organism>
<dbReference type="OrthoDB" id="2637518at2759"/>
<dbReference type="AlphaFoldDB" id="A0A8I2YEU1"/>
<name>A0A8I2YEU1_9AGAM</name>